<name>A0A5B8W6F1_9SPHI</name>
<dbReference type="SUPFAM" id="SSF53271">
    <property type="entry name" value="PRTase-like"/>
    <property type="match status" value="1"/>
</dbReference>
<reference evidence="1 2" key="1">
    <citation type="journal article" date="2013" name="J. Microbiol.">
        <title>Mucilaginibacter ginsenosidivorax sp. nov., with ginsenoside converting activity isolated from sediment.</title>
        <authorList>
            <person name="Kim J.K."/>
            <person name="Choi T.E."/>
            <person name="Liu Q.M."/>
            <person name="Park H.Y."/>
            <person name="Yi T.H."/>
            <person name="Yoon M.H."/>
            <person name="Kim S.C."/>
            <person name="Im W.T."/>
        </authorList>
    </citation>
    <scope>NUCLEOTIDE SEQUENCE [LARGE SCALE GENOMIC DNA]</scope>
    <source>
        <strain evidence="1 2">KHI28</strain>
    </source>
</reference>
<evidence type="ECO:0000313" key="2">
    <source>
        <dbReference type="Proteomes" id="UP000321362"/>
    </source>
</evidence>
<dbReference type="Proteomes" id="UP000321362">
    <property type="component" value="Chromosome"/>
</dbReference>
<dbReference type="Gene3D" id="3.40.50.2020">
    <property type="match status" value="1"/>
</dbReference>
<keyword evidence="1" id="KW-0328">Glycosyltransferase</keyword>
<dbReference type="OrthoDB" id="1071266at2"/>
<protein>
    <submittedName>
        <fullName evidence="1">Phosphoribosyltransferase</fullName>
    </submittedName>
</protein>
<evidence type="ECO:0000313" key="1">
    <source>
        <dbReference type="EMBL" id="QEC77818.1"/>
    </source>
</evidence>
<accession>A0A5B8W6F1</accession>
<dbReference type="InterPro" id="IPR000836">
    <property type="entry name" value="PRTase_dom"/>
</dbReference>
<organism evidence="1 2">
    <name type="scientific">Mucilaginibacter ginsenosidivorax</name>
    <dbReference type="NCBI Taxonomy" id="862126"/>
    <lineage>
        <taxon>Bacteria</taxon>
        <taxon>Pseudomonadati</taxon>
        <taxon>Bacteroidota</taxon>
        <taxon>Sphingobacteriia</taxon>
        <taxon>Sphingobacteriales</taxon>
        <taxon>Sphingobacteriaceae</taxon>
        <taxon>Mucilaginibacter</taxon>
    </lineage>
</organism>
<keyword evidence="1" id="KW-0808">Transferase</keyword>
<dbReference type="RefSeq" id="WP_147055865.1">
    <property type="nucleotide sequence ID" value="NZ_CP042437.1"/>
</dbReference>
<dbReference type="CDD" id="cd06223">
    <property type="entry name" value="PRTases_typeI"/>
    <property type="match status" value="1"/>
</dbReference>
<dbReference type="InterPro" id="IPR029057">
    <property type="entry name" value="PRTase-like"/>
</dbReference>
<proteinExistence type="predicted"/>
<gene>
    <name evidence="1" type="ORF">FSB76_18430</name>
</gene>
<dbReference type="EMBL" id="CP042437">
    <property type="protein sequence ID" value="QEC77818.1"/>
    <property type="molecule type" value="Genomic_DNA"/>
</dbReference>
<dbReference type="GO" id="GO:0016757">
    <property type="term" value="F:glycosyltransferase activity"/>
    <property type="evidence" value="ECO:0007669"/>
    <property type="project" value="UniProtKB-KW"/>
</dbReference>
<dbReference type="AlphaFoldDB" id="A0A5B8W6F1"/>
<dbReference type="KEGG" id="mgk:FSB76_18430"/>
<sequence>MTELTYNKDIAEFRIVKEYHVSGKQLKTYAIHDYYGKNKFAEVDGNIEWVRRLIWQFKDGNNSATVANKIAQAFRAKGFSVTNACLMVIPASDPIRNTNRFRNFSNSLGNALGLPNCYDGITTVAHEATKGHAGGNKIEHFTFHNAKYTGKTVYLFDDVCTSATSFKQVAAELLRTGASNVIGLFLAKTVSTYVQYEPDFDVFDIDDLF</sequence>
<keyword evidence="2" id="KW-1185">Reference proteome</keyword>